<keyword evidence="5" id="KW-1185">Reference proteome</keyword>
<dbReference type="STRING" id="13333.W1PEU4"/>
<dbReference type="PANTHER" id="PTHR33505:SF4">
    <property type="entry name" value="PROTEIN PREY, MITOCHONDRIAL"/>
    <property type="match status" value="1"/>
</dbReference>
<evidence type="ECO:0000313" key="5">
    <source>
        <dbReference type="Proteomes" id="UP000017836"/>
    </source>
</evidence>
<dbReference type="KEGG" id="atr:18436620"/>
<evidence type="ECO:0000313" key="4">
    <source>
        <dbReference type="EMBL" id="ERN08492.1"/>
    </source>
</evidence>
<dbReference type="HOGENOM" id="CLU_187192_0_0_1"/>
<dbReference type="Gene3D" id="2.20.25.10">
    <property type="match status" value="1"/>
</dbReference>
<evidence type="ECO:0000256" key="3">
    <source>
        <dbReference type="SAM" id="MobiDB-lite"/>
    </source>
</evidence>
<dbReference type="SUPFAM" id="SSF158997">
    <property type="entry name" value="Trm112p-like"/>
    <property type="match status" value="1"/>
</dbReference>
<dbReference type="Gramene" id="ERN08492">
    <property type="protein sequence ID" value="ERN08492"/>
    <property type="gene ID" value="AMTR_s00152p00055700"/>
</dbReference>
<dbReference type="EMBL" id="KI393323">
    <property type="protein sequence ID" value="ERN08492.1"/>
    <property type="molecule type" value="Genomic_DNA"/>
</dbReference>
<gene>
    <name evidence="4" type="ORF">AMTR_s00152p00055700</name>
</gene>
<dbReference type="OMA" id="DNDTNLS"/>
<dbReference type="AlphaFoldDB" id="W1PEU4"/>
<sequence length="91" mass="9764">MVKPPSRAVVKGVSKKLLSELLVCPLSKQPLRECGESNALISDALGVSYPVVNGIPHLVPKDGKLLDTHNDVESDDLSTSAVLNHKVQDDH</sequence>
<accession>W1PEU4</accession>
<feature type="region of interest" description="Disordered" evidence="3">
    <location>
        <begin position="69"/>
        <end position="91"/>
    </location>
</feature>
<name>W1PEU4_AMBTC</name>
<dbReference type="eggNOG" id="ENOG502S9UK">
    <property type="taxonomic scope" value="Eukaryota"/>
</dbReference>
<evidence type="ECO:0000256" key="2">
    <source>
        <dbReference type="ARBA" id="ARBA00040939"/>
    </source>
</evidence>
<organism evidence="4 5">
    <name type="scientific">Amborella trichopoda</name>
    <dbReference type="NCBI Taxonomy" id="13333"/>
    <lineage>
        <taxon>Eukaryota</taxon>
        <taxon>Viridiplantae</taxon>
        <taxon>Streptophyta</taxon>
        <taxon>Embryophyta</taxon>
        <taxon>Tracheophyta</taxon>
        <taxon>Spermatophyta</taxon>
        <taxon>Magnoliopsida</taxon>
        <taxon>Amborellales</taxon>
        <taxon>Amborellaceae</taxon>
        <taxon>Amborella</taxon>
    </lineage>
</organism>
<dbReference type="PANTHER" id="PTHR33505">
    <property type="entry name" value="ZGC:162634"/>
    <property type="match status" value="1"/>
</dbReference>
<protein>
    <recommendedName>
        <fullName evidence="2">Protein preY, mitochondrial</fullName>
    </recommendedName>
</protein>
<comment type="similarity">
    <text evidence="1">Belongs to the PREY family.</text>
</comment>
<dbReference type="OrthoDB" id="1884515at2759"/>
<dbReference type="Pfam" id="PF03966">
    <property type="entry name" value="Trm112p"/>
    <property type="match status" value="1"/>
</dbReference>
<dbReference type="Proteomes" id="UP000017836">
    <property type="component" value="Unassembled WGS sequence"/>
</dbReference>
<proteinExistence type="inferred from homology"/>
<dbReference type="InterPro" id="IPR005651">
    <property type="entry name" value="Trm112-like"/>
</dbReference>
<evidence type="ECO:0000256" key="1">
    <source>
        <dbReference type="ARBA" id="ARBA00038479"/>
    </source>
</evidence>
<reference evidence="5" key="1">
    <citation type="journal article" date="2013" name="Science">
        <title>The Amborella genome and the evolution of flowering plants.</title>
        <authorList>
            <consortium name="Amborella Genome Project"/>
        </authorList>
    </citation>
    <scope>NUCLEOTIDE SEQUENCE [LARGE SCALE GENOMIC DNA]</scope>
</reference>